<evidence type="ECO:0000313" key="3">
    <source>
        <dbReference type="EMBL" id="KAF1912430.1"/>
    </source>
</evidence>
<feature type="compositionally biased region" description="Polar residues" evidence="2">
    <location>
        <begin position="451"/>
        <end position="463"/>
    </location>
</feature>
<accession>A0A6A5QC43</accession>
<evidence type="ECO:0000256" key="2">
    <source>
        <dbReference type="SAM" id="MobiDB-lite"/>
    </source>
</evidence>
<feature type="region of interest" description="Disordered" evidence="2">
    <location>
        <begin position="451"/>
        <end position="552"/>
    </location>
</feature>
<dbReference type="OrthoDB" id="3647228at2759"/>
<protein>
    <submittedName>
        <fullName evidence="3">Uncharacterized protein</fullName>
    </submittedName>
</protein>
<dbReference type="EMBL" id="ML979140">
    <property type="protein sequence ID" value="KAF1912430.1"/>
    <property type="molecule type" value="Genomic_DNA"/>
</dbReference>
<name>A0A6A5QC43_AMPQU</name>
<reference evidence="3" key="1">
    <citation type="journal article" date="2020" name="Stud. Mycol.">
        <title>101 Dothideomycetes genomes: a test case for predicting lifestyles and emergence of pathogens.</title>
        <authorList>
            <person name="Haridas S."/>
            <person name="Albert R."/>
            <person name="Binder M."/>
            <person name="Bloem J."/>
            <person name="Labutti K."/>
            <person name="Salamov A."/>
            <person name="Andreopoulos B."/>
            <person name="Baker S."/>
            <person name="Barry K."/>
            <person name="Bills G."/>
            <person name="Bluhm B."/>
            <person name="Cannon C."/>
            <person name="Castanera R."/>
            <person name="Culley D."/>
            <person name="Daum C."/>
            <person name="Ezra D."/>
            <person name="Gonzalez J."/>
            <person name="Henrissat B."/>
            <person name="Kuo A."/>
            <person name="Liang C."/>
            <person name="Lipzen A."/>
            <person name="Lutzoni F."/>
            <person name="Magnuson J."/>
            <person name="Mondo S."/>
            <person name="Nolan M."/>
            <person name="Ohm R."/>
            <person name="Pangilinan J."/>
            <person name="Park H.-J."/>
            <person name="Ramirez L."/>
            <person name="Alfaro M."/>
            <person name="Sun H."/>
            <person name="Tritt A."/>
            <person name="Yoshinaga Y."/>
            <person name="Zwiers L.-H."/>
            <person name="Turgeon B."/>
            <person name="Goodwin S."/>
            <person name="Spatafora J."/>
            <person name="Crous P."/>
            <person name="Grigoriev I."/>
        </authorList>
    </citation>
    <scope>NUCLEOTIDE SEQUENCE</scope>
    <source>
        <strain evidence="3">HMLAC05119</strain>
    </source>
</reference>
<evidence type="ECO:0000313" key="4">
    <source>
        <dbReference type="Proteomes" id="UP000800096"/>
    </source>
</evidence>
<sequence>MSQRGCPSSAHGDPQRMPFDAAEALLWGKKTHNEHKFLFPRMRELEEQHRAYDTRIQATETIAEAAEAATSRIRRIEQQIAAIESDEQDRPFDKWVQEEITAVKGFMEKNKSVRQKQVELENKMAALEESVDKSREASSSRDIEILLERISRLENERIGNTNRITRLERDVIELTVTRRIQVVEGNALLAAQTQKPIPRKPCLPAPRQSALDASEAEAETEDEDVQPLRRKEQIHHEQVLVHRSPPPMPKISSNDLLQPFIKDRDHTSARLRMMQRHSIYDPKQPRQNEQPHARAPICQQPSNSRPAEKAIPATQIASRPGAGVLTSGGAHTPDHLPRKELIVKLNYRKRKAGATITAPRVTRSQAKKNNEATQDIPEATSGVEIQTVKEPPAKRRRPNSNIGKQVCPKEKEVAKITTTVTSNAACLVKTSPRKAVMASQRDGSARNLAQISTKALPSSQQLLVSPRKKEMAHSESVASLPVPIGPAPARLKNNTSSSVRTVSPKKPATSSRSIQKKRRHGSPLAKSMASSSTAGPQSSPSKAAPRRRQRPMLTMLVTPDQATLDAMERDDTLLL</sequence>
<keyword evidence="4" id="KW-1185">Reference proteome</keyword>
<feature type="compositionally biased region" description="Basic and acidic residues" evidence="2">
    <location>
        <begin position="279"/>
        <end position="292"/>
    </location>
</feature>
<evidence type="ECO:0000256" key="1">
    <source>
        <dbReference type="SAM" id="Coils"/>
    </source>
</evidence>
<feature type="compositionally biased region" description="Polar residues" evidence="2">
    <location>
        <begin position="492"/>
        <end position="501"/>
    </location>
</feature>
<feature type="region of interest" description="Disordered" evidence="2">
    <location>
        <begin position="279"/>
        <end position="311"/>
    </location>
</feature>
<dbReference type="AlphaFoldDB" id="A0A6A5QC43"/>
<feature type="coiled-coil region" evidence="1">
    <location>
        <begin position="110"/>
        <end position="170"/>
    </location>
</feature>
<feature type="region of interest" description="Disordered" evidence="2">
    <location>
        <begin position="197"/>
        <end position="231"/>
    </location>
</feature>
<proteinExistence type="predicted"/>
<organism evidence="3 4">
    <name type="scientific">Ampelomyces quisqualis</name>
    <name type="common">Powdery mildew agent</name>
    <dbReference type="NCBI Taxonomy" id="50730"/>
    <lineage>
        <taxon>Eukaryota</taxon>
        <taxon>Fungi</taxon>
        <taxon>Dikarya</taxon>
        <taxon>Ascomycota</taxon>
        <taxon>Pezizomycotina</taxon>
        <taxon>Dothideomycetes</taxon>
        <taxon>Pleosporomycetidae</taxon>
        <taxon>Pleosporales</taxon>
        <taxon>Pleosporineae</taxon>
        <taxon>Phaeosphaeriaceae</taxon>
        <taxon>Ampelomyces</taxon>
    </lineage>
</organism>
<keyword evidence="1" id="KW-0175">Coiled coil</keyword>
<feature type="compositionally biased region" description="Acidic residues" evidence="2">
    <location>
        <begin position="214"/>
        <end position="225"/>
    </location>
</feature>
<gene>
    <name evidence="3" type="ORF">BDU57DRAFT_364252</name>
</gene>
<dbReference type="Proteomes" id="UP000800096">
    <property type="component" value="Unassembled WGS sequence"/>
</dbReference>
<feature type="compositionally biased region" description="Low complexity" evidence="2">
    <location>
        <begin position="527"/>
        <end position="541"/>
    </location>
</feature>
<feature type="coiled-coil region" evidence="1">
    <location>
        <begin position="42"/>
        <end position="86"/>
    </location>
</feature>